<organism evidence="6 7">
    <name type="scientific">Porites evermanni</name>
    <dbReference type="NCBI Taxonomy" id="104178"/>
    <lineage>
        <taxon>Eukaryota</taxon>
        <taxon>Metazoa</taxon>
        <taxon>Cnidaria</taxon>
        <taxon>Anthozoa</taxon>
        <taxon>Hexacorallia</taxon>
        <taxon>Scleractinia</taxon>
        <taxon>Fungiina</taxon>
        <taxon>Poritidae</taxon>
        <taxon>Porites</taxon>
    </lineage>
</organism>
<dbReference type="InterPro" id="IPR036020">
    <property type="entry name" value="WW_dom_sf"/>
</dbReference>
<dbReference type="InterPro" id="IPR001202">
    <property type="entry name" value="WW_dom"/>
</dbReference>
<evidence type="ECO:0000259" key="5">
    <source>
        <dbReference type="PROSITE" id="PS51676"/>
    </source>
</evidence>
<feature type="compositionally biased region" description="Basic and acidic residues" evidence="3">
    <location>
        <begin position="140"/>
        <end position="150"/>
    </location>
</feature>
<dbReference type="InterPro" id="IPR036517">
    <property type="entry name" value="FF_domain_sf"/>
</dbReference>
<dbReference type="PANTHER" id="PTHR15377:SF3">
    <property type="entry name" value="WW DOMAIN-CONTAINING PROTEIN"/>
    <property type="match status" value="1"/>
</dbReference>
<keyword evidence="2" id="KW-0175">Coiled coil</keyword>
<reference evidence="6 7" key="1">
    <citation type="submission" date="2022-05" db="EMBL/GenBank/DDBJ databases">
        <authorList>
            <consortium name="Genoscope - CEA"/>
            <person name="William W."/>
        </authorList>
    </citation>
    <scope>NUCLEOTIDE SEQUENCE [LARGE SCALE GENOMIC DNA]</scope>
</reference>
<feature type="region of interest" description="Disordered" evidence="3">
    <location>
        <begin position="327"/>
        <end position="418"/>
    </location>
</feature>
<evidence type="ECO:0000256" key="3">
    <source>
        <dbReference type="SAM" id="MobiDB-lite"/>
    </source>
</evidence>
<dbReference type="Pfam" id="PF23517">
    <property type="entry name" value="WW_TCERG1"/>
    <property type="match status" value="1"/>
</dbReference>
<dbReference type="InterPro" id="IPR045148">
    <property type="entry name" value="TCRG1-like"/>
</dbReference>
<dbReference type="CDD" id="cd00201">
    <property type="entry name" value="WW"/>
    <property type="match status" value="3"/>
</dbReference>
<feature type="domain" description="WW" evidence="4">
    <location>
        <begin position="124"/>
        <end position="151"/>
    </location>
</feature>
<evidence type="ECO:0008006" key="8">
    <source>
        <dbReference type="Google" id="ProtNLM"/>
    </source>
</evidence>
<dbReference type="Pfam" id="PF00397">
    <property type="entry name" value="WW"/>
    <property type="match status" value="2"/>
</dbReference>
<keyword evidence="1" id="KW-0677">Repeat</keyword>
<feature type="compositionally biased region" description="Polar residues" evidence="3">
    <location>
        <begin position="211"/>
        <end position="220"/>
    </location>
</feature>
<dbReference type="PROSITE" id="PS51676">
    <property type="entry name" value="FF"/>
    <property type="match status" value="5"/>
</dbReference>
<feature type="compositionally biased region" description="Basic and acidic residues" evidence="3">
    <location>
        <begin position="361"/>
        <end position="409"/>
    </location>
</feature>
<dbReference type="Gene3D" id="2.20.70.10">
    <property type="match status" value="3"/>
</dbReference>
<name>A0ABN8LIN2_9CNID</name>
<dbReference type="InterPro" id="IPR057565">
    <property type="entry name" value="WW_TCRG1_3rd"/>
</dbReference>
<dbReference type="SUPFAM" id="SSF81698">
    <property type="entry name" value="FF domain"/>
    <property type="match status" value="5"/>
</dbReference>
<feature type="region of interest" description="Disordered" evidence="3">
    <location>
        <begin position="517"/>
        <end position="550"/>
    </location>
</feature>
<dbReference type="PROSITE" id="PS01159">
    <property type="entry name" value="WW_DOMAIN_1"/>
    <property type="match status" value="2"/>
</dbReference>
<dbReference type="Gene3D" id="1.10.10.440">
    <property type="entry name" value="FF domain"/>
    <property type="match status" value="6"/>
</dbReference>
<feature type="coiled-coil region" evidence="2">
    <location>
        <begin position="605"/>
        <end position="636"/>
    </location>
</feature>
<feature type="compositionally biased region" description="Pro residues" evidence="3">
    <location>
        <begin position="222"/>
        <end position="238"/>
    </location>
</feature>
<keyword evidence="7" id="KW-1185">Reference proteome</keyword>
<feature type="compositionally biased region" description="Low complexity" evidence="3">
    <location>
        <begin position="198"/>
        <end position="210"/>
    </location>
</feature>
<evidence type="ECO:0000256" key="2">
    <source>
        <dbReference type="SAM" id="Coils"/>
    </source>
</evidence>
<feature type="domain" description="FF" evidence="5">
    <location>
        <begin position="553"/>
        <end position="606"/>
    </location>
</feature>
<feature type="domain" description="FF" evidence="5">
    <location>
        <begin position="847"/>
        <end position="904"/>
    </location>
</feature>
<evidence type="ECO:0000313" key="7">
    <source>
        <dbReference type="Proteomes" id="UP001159427"/>
    </source>
</evidence>
<feature type="compositionally biased region" description="Basic and acidic residues" evidence="3">
    <location>
        <begin position="778"/>
        <end position="790"/>
    </location>
</feature>
<dbReference type="Pfam" id="PF01846">
    <property type="entry name" value="FF"/>
    <property type="match status" value="6"/>
</dbReference>
<feature type="domain" description="FF" evidence="5">
    <location>
        <begin position="686"/>
        <end position="740"/>
    </location>
</feature>
<feature type="compositionally biased region" description="Low complexity" evidence="3">
    <location>
        <begin position="159"/>
        <end position="191"/>
    </location>
</feature>
<feature type="domain" description="WW" evidence="4">
    <location>
        <begin position="277"/>
        <end position="304"/>
    </location>
</feature>
<protein>
    <recommendedName>
        <fullName evidence="8">Transcription elongation regulator 1</fullName>
    </recommendedName>
</protein>
<sequence>MRSSMPPPLMSQRTLPPNVRGPPPRGPGGQGPRGSLLGQPPGAPPGQFMRGPYDPRSMMNNMRPPFGGPPGNAPMMPNLQSRPMMPNQMPLQMMPNQQMPQNMAMPQQQQNKDPPMIDSNGDVWLEHKTPEGKVYYYNARTRESSWEKPKNLVTPPSQDQPQTQQGQQLAQQTQQGQNIPTEGQQQQQTSAEQDKTHGTSQQQSQQQTGGNSKPPQQSNIGMPPPGGFMAGMPPPRLPLPGMIPGMMPPHIPPPGMPPPGLGMPPMGMPPPVPKSEWSEHRTTDGRVYYYNSRTLQSTWERPKEMDQVPMPMQGMPPPGMLPPGMIPPGLLPGMVRPGIQQQPPPVNNPGVVQNPSSQADAGDKDKENNKSEKKEESSTEDNTAEKEDEKEKLEEIKDEIHAEDEDKSKPVASQLIPGTSWCVVWTGDEKMFFFNPTSRLSIWERPDELEDNDKVDELVSKGPPKKQPDEVKKKEHRSSMSDDTIDDAPPAKKQRTESQGEKLEDVEMKTVEVVEASPVQPEIVEPQKPVEQPAPVSQVTRATTPKDKKMMSLEERMKEFRDMLLERSVSAFSTWEKELPKIVFDPRFLLLTQKERKQCFEKFVRTRADEERQERKNKLKAKKDEFKALVEEARTAGKTAFSEFAMKYGKDDRFKGIEKMKDRENLFVEFMAELKKKEKENSKMKQDKVKNDFAALLAEQKLDSKAQWRKVRSKIEKDPRYKAVENTMQREEWFKEHIEQLYKKENADKEKEKEKQERIEASLREREREVRASQAELAKAREKEKEQHLRDKAEQHFHALLADMVRNADVGWKETKKSLRKDHRWGMADALSKSDKETLFKEHIENLNRRKKEQFRKLLDETHELTLTSSWRSIRKIIKEDPRYSKFSSHDSKREEEFNQYLRDKLADAKGDFRQLLKETHSITYKSKKLIEDSTKHLKDIEDTLKKDKRYLILECVPEERNRLLDNYIEELFRSGPPPPPTASAPSNRSKMH</sequence>
<accession>A0ABN8LIN2</accession>
<dbReference type="EMBL" id="CALNXI010000024">
    <property type="protein sequence ID" value="CAH3015501.1"/>
    <property type="molecule type" value="Genomic_DNA"/>
</dbReference>
<feature type="compositionally biased region" description="Basic and acidic residues" evidence="3">
    <location>
        <begin position="744"/>
        <end position="771"/>
    </location>
</feature>
<feature type="domain" description="FF" evidence="5">
    <location>
        <begin position="618"/>
        <end position="673"/>
    </location>
</feature>
<dbReference type="SUPFAM" id="SSF51045">
    <property type="entry name" value="WW domain"/>
    <property type="match status" value="3"/>
</dbReference>
<evidence type="ECO:0000256" key="1">
    <source>
        <dbReference type="ARBA" id="ARBA00022737"/>
    </source>
</evidence>
<dbReference type="PANTHER" id="PTHR15377">
    <property type="entry name" value="TRANSCRIPTION ELONGATION REGULATOR 1"/>
    <property type="match status" value="1"/>
</dbReference>
<dbReference type="SMART" id="SM00441">
    <property type="entry name" value="FF"/>
    <property type="match status" value="6"/>
</dbReference>
<dbReference type="SMART" id="SM00456">
    <property type="entry name" value="WW"/>
    <property type="match status" value="3"/>
</dbReference>
<proteinExistence type="predicted"/>
<feature type="compositionally biased region" description="Basic and acidic residues" evidence="3">
    <location>
        <begin position="466"/>
        <end position="480"/>
    </location>
</feature>
<feature type="compositionally biased region" description="Low complexity" evidence="3">
    <location>
        <begin position="73"/>
        <end position="111"/>
    </location>
</feature>
<evidence type="ECO:0000259" key="4">
    <source>
        <dbReference type="PROSITE" id="PS50020"/>
    </source>
</evidence>
<feature type="region of interest" description="Disordered" evidence="3">
    <location>
        <begin position="972"/>
        <end position="993"/>
    </location>
</feature>
<feature type="compositionally biased region" description="Basic and acidic residues" evidence="3">
    <location>
        <begin position="494"/>
        <end position="505"/>
    </location>
</feature>
<dbReference type="InterPro" id="IPR002713">
    <property type="entry name" value="FF_domain"/>
</dbReference>
<feature type="region of interest" description="Disordered" evidence="3">
    <location>
        <begin position="744"/>
        <end position="790"/>
    </location>
</feature>
<dbReference type="PROSITE" id="PS50020">
    <property type="entry name" value="WW_DOMAIN_2"/>
    <property type="match status" value="3"/>
</dbReference>
<feature type="region of interest" description="Disordered" evidence="3">
    <location>
        <begin position="445"/>
        <end position="505"/>
    </location>
</feature>
<dbReference type="Proteomes" id="UP001159427">
    <property type="component" value="Unassembled WGS sequence"/>
</dbReference>
<feature type="domain" description="WW" evidence="4">
    <location>
        <begin position="421"/>
        <end position="448"/>
    </location>
</feature>
<comment type="caution">
    <text evidence="6">The sequence shown here is derived from an EMBL/GenBank/DDBJ whole genome shotgun (WGS) entry which is preliminary data.</text>
</comment>
<evidence type="ECO:0000313" key="6">
    <source>
        <dbReference type="EMBL" id="CAH3015501.1"/>
    </source>
</evidence>
<feature type="domain" description="FF" evidence="5">
    <location>
        <begin position="905"/>
        <end position="971"/>
    </location>
</feature>
<gene>
    <name evidence="6" type="ORF">PEVE_00017416</name>
</gene>
<feature type="compositionally biased region" description="Low complexity" evidence="3">
    <location>
        <begin position="331"/>
        <end position="341"/>
    </location>
</feature>
<feature type="region of interest" description="Disordered" evidence="3">
    <location>
        <begin position="1"/>
        <end position="240"/>
    </location>
</feature>